<feature type="region of interest" description="Disordered" evidence="7">
    <location>
        <begin position="1"/>
        <end position="94"/>
    </location>
</feature>
<protein>
    <submittedName>
        <fullName evidence="9">THO complex subunit 4-A</fullName>
    </submittedName>
</protein>
<keyword evidence="5" id="KW-0539">Nucleus</keyword>
<evidence type="ECO:0000256" key="3">
    <source>
        <dbReference type="ARBA" id="ARBA00022816"/>
    </source>
</evidence>
<evidence type="ECO:0000256" key="5">
    <source>
        <dbReference type="ARBA" id="ARBA00023242"/>
    </source>
</evidence>
<keyword evidence="2" id="KW-0813">Transport</keyword>
<comment type="subcellular location">
    <subcellularLocation>
        <location evidence="1">Nucleus</location>
    </subcellularLocation>
</comment>
<accession>A0A556TVV5</accession>
<dbReference type="GO" id="GO:0006406">
    <property type="term" value="P:mRNA export from nucleus"/>
    <property type="evidence" value="ECO:0007669"/>
    <property type="project" value="TreeGrafter"/>
</dbReference>
<dbReference type="PANTHER" id="PTHR19965">
    <property type="entry name" value="RNA AND EXPORT FACTOR BINDING PROTEIN"/>
    <property type="match status" value="1"/>
</dbReference>
<organism evidence="9 10">
    <name type="scientific">Bagarius yarrelli</name>
    <name type="common">Goonch</name>
    <name type="synonym">Bagrus yarrelli</name>
    <dbReference type="NCBI Taxonomy" id="175774"/>
    <lineage>
        <taxon>Eukaryota</taxon>
        <taxon>Metazoa</taxon>
        <taxon>Chordata</taxon>
        <taxon>Craniata</taxon>
        <taxon>Vertebrata</taxon>
        <taxon>Euteleostomi</taxon>
        <taxon>Actinopterygii</taxon>
        <taxon>Neopterygii</taxon>
        <taxon>Teleostei</taxon>
        <taxon>Ostariophysi</taxon>
        <taxon>Siluriformes</taxon>
        <taxon>Sisoridae</taxon>
        <taxon>Sisorinae</taxon>
        <taxon>Bagarius</taxon>
    </lineage>
</organism>
<dbReference type="OrthoDB" id="1049195at2759"/>
<dbReference type="PROSITE" id="PS50102">
    <property type="entry name" value="RRM"/>
    <property type="match status" value="1"/>
</dbReference>
<evidence type="ECO:0000256" key="1">
    <source>
        <dbReference type="ARBA" id="ARBA00004123"/>
    </source>
</evidence>
<dbReference type="Pfam" id="PF13865">
    <property type="entry name" value="FoP_duplication"/>
    <property type="match status" value="1"/>
</dbReference>
<dbReference type="GO" id="GO:0005634">
    <property type="term" value="C:nucleus"/>
    <property type="evidence" value="ECO:0007669"/>
    <property type="project" value="UniProtKB-SubCell"/>
</dbReference>
<evidence type="ECO:0000256" key="6">
    <source>
        <dbReference type="PROSITE-ProRule" id="PRU00176"/>
    </source>
</evidence>
<feature type="compositionally biased region" description="Gly residues" evidence="7">
    <location>
        <begin position="221"/>
        <end position="238"/>
    </location>
</feature>
<dbReference type="CDD" id="cd12680">
    <property type="entry name" value="RRM_THOC4"/>
    <property type="match status" value="1"/>
</dbReference>
<evidence type="ECO:0000256" key="4">
    <source>
        <dbReference type="ARBA" id="ARBA00022884"/>
    </source>
</evidence>
<dbReference type="FunFam" id="3.30.70.330:FF:000273">
    <property type="entry name" value="THO complex subunit 4"/>
    <property type="match status" value="1"/>
</dbReference>
<dbReference type="InterPro" id="IPR012677">
    <property type="entry name" value="Nucleotide-bd_a/b_plait_sf"/>
</dbReference>
<evidence type="ECO:0000256" key="2">
    <source>
        <dbReference type="ARBA" id="ARBA00022448"/>
    </source>
</evidence>
<dbReference type="Proteomes" id="UP000319801">
    <property type="component" value="Unassembled WGS sequence"/>
</dbReference>
<dbReference type="AlphaFoldDB" id="A0A556TVV5"/>
<feature type="compositionally biased region" description="Basic and acidic residues" evidence="7">
    <location>
        <begin position="1"/>
        <end position="14"/>
    </location>
</feature>
<name>A0A556TVV5_BAGYA</name>
<evidence type="ECO:0000256" key="7">
    <source>
        <dbReference type="SAM" id="MobiDB-lite"/>
    </source>
</evidence>
<dbReference type="InterPro" id="IPR051229">
    <property type="entry name" value="ALYREF_mRNA_export"/>
</dbReference>
<feature type="compositionally biased region" description="Basic and acidic residues" evidence="7">
    <location>
        <begin position="85"/>
        <end position="94"/>
    </location>
</feature>
<dbReference type="GO" id="GO:0003729">
    <property type="term" value="F:mRNA binding"/>
    <property type="evidence" value="ECO:0007669"/>
    <property type="project" value="TreeGrafter"/>
</dbReference>
<dbReference type="Pfam" id="PF00076">
    <property type="entry name" value="RRM_1"/>
    <property type="match status" value="1"/>
</dbReference>
<keyword evidence="4 6" id="KW-0694">RNA-binding</keyword>
<dbReference type="PANTHER" id="PTHR19965:SF82">
    <property type="entry name" value="THO COMPLEX SUBUNIT 4"/>
    <property type="match status" value="1"/>
</dbReference>
<dbReference type="InterPro" id="IPR025715">
    <property type="entry name" value="FoP_C"/>
</dbReference>
<reference evidence="9 10" key="1">
    <citation type="journal article" date="2019" name="Genome Biol. Evol.">
        <title>Whole-Genome Sequencing of the Giant Devil Catfish, Bagarius yarrelli.</title>
        <authorList>
            <person name="Jiang W."/>
            <person name="Lv Y."/>
            <person name="Cheng L."/>
            <person name="Yang K."/>
            <person name="Chao B."/>
            <person name="Wang X."/>
            <person name="Li Y."/>
            <person name="Pan X."/>
            <person name="You X."/>
            <person name="Zhang Y."/>
            <person name="Yang J."/>
            <person name="Li J."/>
            <person name="Zhang X."/>
            <person name="Liu S."/>
            <person name="Sun C."/>
            <person name="Yang J."/>
            <person name="Shi Q."/>
        </authorList>
    </citation>
    <scope>NUCLEOTIDE SEQUENCE [LARGE SCALE GENOMIC DNA]</scope>
    <source>
        <strain evidence="9">JWS20170419001</strain>
        <tissue evidence="9">Muscle</tissue>
    </source>
</reference>
<gene>
    <name evidence="9" type="ORF">Baya_4263</name>
</gene>
<dbReference type="SMART" id="SM00360">
    <property type="entry name" value="RRM"/>
    <property type="match status" value="1"/>
</dbReference>
<dbReference type="EMBL" id="VCAZ01000022">
    <property type="protein sequence ID" value="TSK87549.1"/>
    <property type="molecule type" value="Genomic_DNA"/>
</dbReference>
<keyword evidence="3" id="KW-0509">mRNA transport</keyword>
<feature type="domain" description="RRM" evidence="8">
    <location>
        <begin position="118"/>
        <end position="195"/>
    </location>
</feature>
<comment type="caution">
    <text evidence="9">The sequence shown here is derived from an EMBL/GenBank/DDBJ whole genome shotgun (WGS) entry which is preliminary data.</text>
</comment>
<evidence type="ECO:0000313" key="10">
    <source>
        <dbReference type="Proteomes" id="UP000319801"/>
    </source>
</evidence>
<evidence type="ECO:0000259" key="8">
    <source>
        <dbReference type="PROSITE" id="PS50102"/>
    </source>
</evidence>
<dbReference type="SUPFAM" id="SSF54928">
    <property type="entry name" value="RNA-binding domain, RBD"/>
    <property type="match status" value="1"/>
</dbReference>
<dbReference type="InterPro" id="IPR035979">
    <property type="entry name" value="RBD_domain_sf"/>
</dbReference>
<feature type="compositionally biased region" description="Gly residues" evidence="7">
    <location>
        <begin position="21"/>
        <end position="62"/>
    </location>
</feature>
<sequence length="356" mass="37804">MVDKMDMSLDDIIKQTKQQRGGAGGRGGRGGRGRGGSRGAGGAGRLGANAGGGFGGRGGGSGPMRNRQNLSRGRSRPTPYSRPKQLPDKWQHDLFDNGYSASSVGGGGGGGAGVETGGKLLVSNLDFGVSDADIQELFAEFGTLKKAAVHYDRSGRSLGTADVHFERKADALKAMKQYNGVPLDGRPMNIQQVTSQIDPQRRAPMQGVSRGGGMNRNKMGSFGGMQRGRGGRGGGGLRGRGRGGRGNNKQQLSAEELDAQLDAYNARDEEALNETFKCQIIITNMKNTWRTRCKDALHLGSSTCNGVQNPVLSTTQNEHKSLKPATLYTFIALINDTFVLTKSNIMSQEFVQLGPN</sequence>
<dbReference type="SMART" id="SM01218">
    <property type="entry name" value="FoP_duplication"/>
    <property type="match status" value="1"/>
</dbReference>
<dbReference type="Gene3D" id="3.30.70.330">
    <property type="match status" value="1"/>
</dbReference>
<evidence type="ECO:0000313" key="9">
    <source>
        <dbReference type="EMBL" id="TSK87549.1"/>
    </source>
</evidence>
<keyword evidence="10" id="KW-1185">Reference proteome</keyword>
<proteinExistence type="predicted"/>
<dbReference type="InterPro" id="IPR000504">
    <property type="entry name" value="RRM_dom"/>
</dbReference>
<feature type="region of interest" description="Disordered" evidence="7">
    <location>
        <begin position="196"/>
        <end position="252"/>
    </location>
</feature>